<feature type="region of interest" description="Disordered" evidence="1">
    <location>
        <begin position="1"/>
        <end position="21"/>
    </location>
</feature>
<evidence type="ECO:0000313" key="2">
    <source>
        <dbReference type="EMBL" id="MFH0254912.1"/>
    </source>
</evidence>
<comment type="caution">
    <text evidence="2">The sequence shown here is derived from an EMBL/GenBank/DDBJ whole genome shotgun (WGS) entry which is preliminary data.</text>
</comment>
<name>A0ABW7I9R4_9RHOB</name>
<protein>
    <submittedName>
        <fullName evidence="2">Uncharacterized protein</fullName>
    </submittedName>
</protein>
<gene>
    <name evidence="2" type="ORF">ACGRVM_13480</name>
</gene>
<dbReference type="EMBL" id="JBIHMM010000003">
    <property type="protein sequence ID" value="MFH0254912.1"/>
    <property type="molecule type" value="Genomic_DNA"/>
</dbReference>
<dbReference type="Proteomes" id="UP001607157">
    <property type="component" value="Unassembled WGS sequence"/>
</dbReference>
<evidence type="ECO:0000313" key="3">
    <source>
        <dbReference type="Proteomes" id="UP001607157"/>
    </source>
</evidence>
<reference evidence="2 3" key="1">
    <citation type="submission" date="2024-10" db="EMBL/GenBank/DDBJ databases">
        <authorList>
            <person name="Yang X.-N."/>
        </authorList>
    </citation>
    <scope>NUCLEOTIDE SEQUENCE [LARGE SCALE GENOMIC DNA]</scope>
    <source>
        <strain evidence="2 3">CAU 1059</strain>
    </source>
</reference>
<dbReference type="RefSeq" id="WP_394624061.1">
    <property type="nucleotide sequence ID" value="NZ_JBIHMM010000003.1"/>
</dbReference>
<evidence type="ECO:0000256" key="1">
    <source>
        <dbReference type="SAM" id="MobiDB-lite"/>
    </source>
</evidence>
<organism evidence="2 3">
    <name type="scientific">Roseovarius aquimarinus</name>
    <dbReference type="NCBI Taxonomy" id="1229156"/>
    <lineage>
        <taxon>Bacteria</taxon>
        <taxon>Pseudomonadati</taxon>
        <taxon>Pseudomonadota</taxon>
        <taxon>Alphaproteobacteria</taxon>
        <taxon>Rhodobacterales</taxon>
        <taxon>Roseobacteraceae</taxon>
        <taxon>Roseovarius</taxon>
    </lineage>
</organism>
<proteinExistence type="predicted"/>
<sequence length="56" mass="6236">MQLQPAAAPSPARPDLAASRPERAELVQRWCDGCGLEGSSLEWMLDRTRTPREART</sequence>
<accession>A0ABW7I9R4</accession>
<keyword evidence="3" id="KW-1185">Reference proteome</keyword>